<accession>A0A6A4R5R0</accession>
<dbReference type="AlphaFoldDB" id="A0A6A4R5R0"/>
<sequence length="93" mass="10894">MPSRFSDFEMHYDDQITDEGDLVHLALMAEATQVTEAEALNQAVWKEAMVEELKSIEKNRTWDLVDLPKDKHQIVARWVLYHFLAWLKGECCD</sequence>
<protein>
    <submittedName>
        <fullName evidence="1">Uncharacterized protein</fullName>
    </submittedName>
</protein>
<proteinExistence type="predicted"/>
<reference evidence="2" key="1">
    <citation type="journal article" date="2020" name="Nat. Commun.">
        <title>Genome sequence of the cluster root forming white lupin.</title>
        <authorList>
            <person name="Hufnagel B."/>
            <person name="Marques A."/>
            <person name="Soriano A."/>
            <person name="Marques L."/>
            <person name="Divol F."/>
            <person name="Doumas P."/>
            <person name="Sallet E."/>
            <person name="Mancinotti D."/>
            <person name="Carrere S."/>
            <person name="Marande W."/>
            <person name="Arribat S."/>
            <person name="Keller J."/>
            <person name="Huneau C."/>
            <person name="Blein T."/>
            <person name="Aime D."/>
            <person name="Laguerre M."/>
            <person name="Taylor J."/>
            <person name="Schubert V."/>
            <person name="Nelson M."/>
            <person name="Geu-Flores F."/>
            <person name="Crespi M."/>
            <person name="Gallardo-Guerrero K."/>
            <person name="Delaux P.-M."/>
            <person name="Salse J."/>
            <person name="Berges H."/>
            <person name="Guyot R."/>
            <person name="Gouzy J."/>
            <person name="Peret B."/>
        </authorList>
    </citation>
    <scope>NUCLEOTIDE SEQUENCE [LARGE SCALE GENOMIC DNA]</scope>
    <source>
        <strain evidence="2">cv. Amiga</strain>
    </source>
</reference>
<evidence type="ECO:0000313" key="2">
    <source>
        <dbReference type="Proteomes" id="UP000447434"/>
    </source>
</evidence>
<name>A0A6A4R5R0_LUPAL</name>
<evidence type="ECO:0000313" key="1">
    <source>
        <dbReference type="EMBL" id="KAE9622185.1"/>
    </source>
</evidence>
<dbReference type="Proteomes" id="UP000447434">
    <property type="component" value="Chromosome 1"/>
</dbReference>
<gene>
    <name evidence="1" type="ORF">Lalb_Chr01g0022601</name>
</gene>
<dbReference type="EMBL" id="WOCE01000001">
    <property type="protein sequence ID" value="KAE9622185.1"/>
    <property type="molecule type" value="Genomic_DNA"/>
</dbReference>
<dbReference type="OrthoDB" id="1917367at2759"/>
<organism evidence="1 2">
    <name type="scientific">Lupinus albus</name>
    <name type="common">White lupine</name>
    <name type="synonym">Lupinus termis</name>
    <dbReference type="NCBI Taxonomy" id="3870"/>
    <lineage>
        <taxon>Eukaryota</taxon>
        <taxon>Viridiplantae</taxon>
        <taxon>Streptophyta</taxon>
        <taxon>Embryophyta</taxon>
        <taxon>Tracheophyta</taxon>
        <taxon>Spermatophyta</taxon>
        <taxon>Magnoliopsida</taxon>
        <taxon>eudicotyledons</taxon>
        <taxon>Gunneridae</taxon>
        <taxon>Pentapetalae</taxon>
        <taxon>rosids</taxon>
        <taxon>fabids</taxon>
        <taxon>Fabales</taxon>
        <taxon>Fabaceae</taxon>
        <taxon>Papilionoideae</taxon>
        <taxon>50 kb inversion clade</taxon>
        <taxon>genistoids sensu lato</taxon>
        <taxon>core genistoids</taxon>
        <taxon>Genisteae</taxon>
        <taxon>Lupinus</taxon>
    </lineage>
</organism>
<comment type="caution">
    <text evidence="1">The sequence shown here is derived from an EMBL/GenBank/DDBJ whole genome shotgun (WGS) entry which is preliminary data.</text>
</comment>
<keyword evidence="2" id="KW-1185">Reference proteome</keyword>